<dbReference type="AlphaFoldDB" id="A0AAW8Q1D9"/>
<comment type="caution">
    <text evidence="1">The sequence shown here is derived from an EMBL/GenBank/DDBJ whole genome shotgun (WGS) entry which is preliminary data.</text>
</comment>
<accession>A0AAW8Q1D9</accession>
<protein>
    <submittedName>
        <fullName evidence="1">Uncharacterized protein</fullName>
    </submittedName>
</protein>
<dbReference type="Proteomes" id="UP001253193">
    <property type="component" value="Unassembled WGS sequence"/>
</dbReference>
<dbReference type="EMBL" id="JAUHGG010000003">
    <property type="protein sequence ID" value="MDS1821085.1"/>
    <property type="molecule type" value="Genomic_DNA"/>
</dbReference>
<organism evidence="1 2">
    <name type="scientific">Vibrio parahaemolyticus</name>
    <dbReference type="NCBI Taxonomy" id="670"/>
    <lineage>
        <taxon>Bacteria</taxon>
        <taxon>Pseudomonadati</taxon>
        <taxon>Pseudomonadota</taxon>
        <taxon>Gammaproteobacteria</taxon>
        <taxon>Vibrionales</taxon>
        <taxon>Vibrionaceae</taxon>
        <taxon>Vibrio</taxon>
    </lineage>
</organism>
<gene>
    <name evidence="1" type="ORF">QX249_10475</name>
</gene>
<dbReference type="RefSeq" id="WP_311019913.1">
    <property type="nucleotide sequence ID" value="NZ_JAUHGG010000003.1"/>
</dbReference>
<evidence type="ECO:0000313" key="1">
    <source>
        <dbReference type="EMBL" id="MDS1821085.1"/>
    </source>
</evidence>
<reference evidence="1" key="1">
    <citation type="submission" date="2023-06" db="EMBL/GenBank/DDBJ databases">
        <title>Genomic Diversity of Vibrio spp. and Metagenomic Analysis of Pathogens in Florida Gulf Coastal Waters Following Hurricane Ian.</title>
        <authorList>
            <person name="Brumfield K.D."/>
        </authorList>
    </citation>
    <scope>NUCLEOTIDE SEQUENCE</scope>
    <source>
        <strain evidence="1">WBS2B-138</strain>
    </source>
</reference>
<sequence>MTISVINLEHAIINENELRIIGSSTSFAGDKRSDIPTVKSVQEKLKAVIKLARSSGTKLKNQKATKDALAKLEPSVPALTQTYNELFDKAVAFWKEKVDLESKTIPNYSPEAMEEGYHLRNQMWAMFYRSQPLSQLLEIHNRLDEIEQTITRSEKPENITFSL</sequence>
<evidence type="ECO:0000313" key="2">
    <source>
        <dbReference type="Proteomes" id="UP001253193"/>
    </source>
</evidence>
<name>A0AAW8Q1D9_VIBPH</name>
<proteinExistence type="predicted"/>